<comment type="caution">
    <text evidence="6">The sequence shown here is derived from an EMBL/GenBank/DDBJ whole genome shotgun (WGS) entry which is preliminary data.</text>
</comment>
<evidence type="ECO:0000313" key="6">
    <source>
        <dbReference type="EMBL" id="KAF2196585.1"/>
    </source>
</evidence>
<dbReference type="InterPro" id="IPR007219">
    <property type="entry name" value="XnlR_reg_dom"/>
</dbReference>
<dbReference type="GO" id="GO:0003677">
    <property type="term" value="F:DNA binding"/>
    <property type="evidence" value="ECO:0007669"/>
    <property type="project" value="InterPro"/>
</dbReference>
<keyword evidence="2" id="KW-0479">Metal-binding</keyword>
<feature type="region of interest" description="Disordered" evidence="4">
    <location>
        <begin position="648"/>
        <end position="673"/>
    </location>
</feature>
<dbReference type="GO" id="GO:0006351">
    <property type="term" value="P:DNA-templated transcription"/>
    <property type="evidence" value="ECO:0007669"/>
    <property type="project" value="InterPro"/>
</dbReference>
<proteinExistence type="predicted"/>
<sequence length="799" mass="89566">MSSDSSSSTSADTPIEVLARPTIKRARPQLSCVACRQGKLKCDRQHPVCDQCTKRSRQSECQYVPPPTRSKQTENMRGRIRKLESLVVQLVNQKSQQEDGGLHKITQSLEVRADEESDETNVASFGKLRIKSGVETNYVGAGHWSAIMKEIEDVKDSLQQEGECDSDGMSGDDFDFRSTITIGMPKRVTRAMLLQEMPPKEEVDLLLPLFFNSADHAVGCVHPPTFQEEYKQFWRDPSSTPVMWIALLYSCLALGVLLGPRNPELNAHVFAYGRSKRFALGSSDRLENYAAKFQQMASSAMHLADITKCHQYTLETLLVYTEQEFLRRDDNQTNVWLATGAILRIALRMGYHREPSLFKGMSPFQAEMRRRIWHILSMRDALISFAVGLPCGVRSVESDVRLPLNIHDSDISVHSTELPNPRPLTEITSTTYMIAKASVCSVFAEAAELAQKVVPPKQSDTVALDKKLALAHGSIPEGLRIRSLDESITDPPTLVIARFNVEFLYQKTRIVLHRNYLTAEQSNPQLQKSRKICIEAGMQILRYHRIIFHACQPGGRLDQVWWYLSSLTTYDFLLAAMVLCCGLSYAHSAGWDPKSGAAPDEVREMLELLRSTYDIWTILPTRYKETLRGAEIVRAILKKYSSQTRSEMTSRSSVSAAAESSIETRNEEPAPPGLSADNLDFQLWAGYHEHPASDPFNMLDMPDMPTGMDWTMWDNAISGQDNILPQSQFAFQSQSYQSLDPWASMLPTTNDPLVEAVWRGMGGSTTAISVDAVAPLGDPNGGAFGFAERNSQVDAWWFE</sequence>
<dbReference type="InterPro" id="IPR050613">
    <property type="entry name" value="Sec_Metabolite_Reg"/>
</dbReference>
<accession>A0A9P4JC71</accession>
<reference evidence="6" key="1">
    <citation type="journal article" date="2020" name="Stud. Mycol.">
        <title>101 Dothideomycetes genomes: a test case for predicting lifestyles and emergence of pathogens.</title>
        <authorList>
            <person name="Haridas S."/>
            <person name="Albert R."/>
            <person name="Binder M."/>
            <person name="Bloem J."/>
            <person name="Labutti K."/>
            <person name="Salamov A."/>
            <person name="Andreopoulos B."/>
            <person name="Baker S."/>
            <person name="Barry K."/>
            <person name="Bills G."/>
            <person name="Bluhm B."/>
            <person name="Cannon C."/>
            <person name="Castanera R."/>
            <person name="Culley D."/>
            <person name="Daum C."/>
            <person name="Ezra D."/>
            <person name="Gonzalez J."/>
            <person name="Henrissat B."/>
            <person name="Kuo A."/>
            <person name="Liang C."/>
            <person name="Lipzen A."/>
            <person name="Lutzoni F."/>
            <person name="Magnuson J."/>
            <person name="Mondo S."/>
            <person name="Nolan M."/>
            <person name="Ohm R."/>
            <person name="Pangilinan J."/>
            <person name="Park H.-J."/>
            <person name="Ramirez L."/>
            <person name="Alfaro M."/>
            <person name="Sun H."/>
            <person name="Tritt A."/>
            <person name="Yoshinaga Y."/>
            <person name="Zwiers L.-H."/>
            <person name="Turgeon B."/>
            <person name="Goodwin S."/>
            <person name="Spatafora J."/>
            <person name="Crous P."/>
            <person name="Grigoriev I."/>
        </authorList>
    </citation>
    <scope>NUCLEOTIDE SEQUENCE</scope>
    <source>
        <strain evidence="6">ATCC 74209</strain>
    </source>
</reference>
<gene>
    <name evidence="6" type="ORF">GQ43DRAFT_484821</name>
</gene>
<dbReference type="SUPFAM" id="SSF57701">
    <property type="entry name" value="Zn2/Cys6 DNA-binding domain"/>
    <property type="match status" value="1"/>
</dbReference>
<dbReference type="CDD" id="cd00067">
    <property type="entry name" value="GAL4"/>
    <property type="match status" value="1"/>
</dbReference>
<evidence type="ECO:0000259" key="5">
    <source>
        <dbReference type="PROSITE" id="PS50048"/>
    </source>
</evidence>
<dbReference type="EMBL" id="ML994360">
    <property type="protein sequence ID" value="KAF2196585.1"/>
    <property type="molecule type" value="Genomic_DNA"/>
</dbReference>
<dbReference type="GO" id="GO:0008270">
    <property type="term" value="F:zinc ion binding"/>
    <property type="evidence" value="ECO:0007669"/>
    <property type="project" value="InterPro"/>
</dbReference>
<keyword evidence="3" id="KW-0539">Nucleus</keyword>
<protein>
    <recommendedName>
        <fullName evidence="5">Zn(2)-C6 fungal-type domain-containing protein</fullName>
    </recommendedName>
</protein>
<evidence type="ECO:0000256" key="4">
    <source>
        <dbReference type="SAM" id="MobiDB-lite"/>
    </source>
</evidence>
<dbReference type="PROSITE" id="PS50048">
    <property type="entry name" value="ZN2_CY6_FUNGAL_2"/>
    <property type="match status" value="1"/>
</dbReference>
<dbReference type="PANTHER" id="PTHR31001:SF49">
    <property type="entry name" value="ZN(II)2CYS6 TRANSCRIPTION FACTOR (EUROFUNG)"/>
    <property type="match status" value="1"/>
</dbReference>
<dbReference type="InterPro" id="IPR036864">
    <property type="entry name" value="Zn2-C6_fun-type_DNA-bd_sf"/>
</dbReference>
<evidence type="ECO:0000256" key="3">
    <source>
        <dbReference type="ARBA" id="ARBA00023242"/>
    </source>
</evidence>
<dbReference type="PROSITE" id="PS00463">
    <property type="entry name" value="ZN2_CY6_FUNGAL_1"/>
    <property type="match status" value="1"/>
</dbReference>
<feature type="domain" description="Zn(2)-C6 fungal-type" evidence="5">
    <location>
        <begin position="31"/>
        <end position="63"/>
    </location>
</feature>
<comment type="subcellular location">
    <subcellularLocation>
        <location evidence="1">Nucleus</location>
    </subcellularLocation>
</comment>
<dbReference type="Pfam" id="PF04082">
    <property type="entry name" value="Fungal_trans"/>
    <property type="match status" value="1"/>
</dbReference>
<evidence type="ECO:0000256" key="2">
    <source>
        <dbReference type="ARBA" id="ARBA00022723"/>
    </source>
</evidence>
<dbReference type="InterPro" id="IPR001138">
    <property type="entry name" value="Zn2Cys6_DnaBD"/>
</dbReference>
<evidence type="ECO:0000313" key="7">
    <source>
        <dbReference type="Proteomes" id="UP000799536"/>
    </source>
</evidence>
<dbReference type="Pfam" id="PF00172">
    <property type="entry name" value="Zn_clus"/>
    <property type="match status" value="1"/>
</dbReference>
<dbReference type="GO" id="GO:0005634">
    <property type="term" value="C:nucleus"/>
    <property type="evidence" value="ECO:0007669"/>
    <property type="project" value="UniProtKB-SubCell"/>
</dbReference>
<dbReference type="Gene3D" id="4.10.240.10">
    <property type="entry name" value="Zn(2)-C6 fungal-type DNA-binding domain"/>
    <property type="match status" value="1"/>
</dbReference>
<dbReference type="OrthoDB" id="9996127at2759"/>
<dbReference type="Proteomes" id="UP000799536">
    <property type="component" value="Unassembled WGS sequence"/>
</dbReference>
<evidence type="ECO:0000256" key="1">
    <source>
        <dbReference type="ARBA" id="ARBA00004123"/>
    </source>
</evidence>
<dbReference type="CDD" id="cd12148">
    <property type="entry name" value="fungal_TF_MHR"/>
    <property type="match status" value="1"/>
</dbReference>
<feature type="compositionally biased region" description="Low complexity" evidence="4">
    <location>
        <begin position="650"/>
        <end position="661"/>
    </location>
</feature>
<organism evidence="6 7">
    <name type="scientific">Delitschia confertaspora ATCC 74209</name>
    <dbReference type="NCBI Taxonomy" id="1513339"/>
    <lineage>
        <taxon>Eukaryota</taxon>
        <taxon>Fungi</taxon>
        <taxon>Dikarya</taxon>
        <taxon>Ascomycota</taxon>
        <taxon>Pezizomycotina</taxon>
        <taxon>Dothideomycetes</taxon>
        <taxon>Pleosporomycetidae</taxon>
        <taxon>Pleosporales</taxon>
        <taxon>Delitschiaceae</taxon>
        <taxon>Delitschia</taxon>
    </lineage>
</organism>
<dbReference type="PANTHER" id="PTHR31001">
    <property type="entry name" value="UNCHARACTERIZED TRANSCRIPTIONAL REGULATORY PROTEIN"/>
    <property type="match status" value="1"/>
</dbReference>
<dbReference type="GO" id="GO:0000981">
    <property type="term" value="F:DNA-binding transcription factor activity, RNA polymerase II-specific"/>
    <property type="evidence" value="ECO:0007669"/>
    <property type="project" value="InterPro"/>
</dbReference>
<keyword evidence="7" id="KW-1185">Reference proteome</keyword>
<dbReference type="SMART" id="SM00066">
    <property type="entry name" value="GAL4"/>
    <property type="match status" value="1"/>
</dbReference>
<dbReference type="SMART" id="SM00906">
    <property type="entry name" value="Fungal_trans"/>
    <property type="match status" value="1"/>
</dbReference>
<dbReference type="AlphaFoldDB" id="A0A9P4JC71"/>
<name>A0A9P4JC71_9PLEO</name>